<gene>
    <name evidence="1" type="ORF">CDG60_17485</name>
</gene>
<dbReference type="EMBL" id="CP032134">
    <property type="protein sequence ID" value="AXY58191.1"/>
    <property type="molecule type" value="Genomic_DNA"/>
</dbReference>
<organism evidence="1 2">
    <name type="scientific">Acinetobacter chinensis</name>
    <dbReference type="NCBI Taxonomy" id="2004650"/>
    <lineage>
        <taxon>Bacteria</taxon>
        <taxon>Pseudomonadati</taxon>
        <taxon>Pseudomonadota</taxon>
        <taxon>Gammaproteobacteria</taxon>
        <taxon>Moraxellales</taxon>
        <taxon>Moraxellaceae</taxon>
        <taxon>Acinetobacter</taxon>
    </lineage>
</organism>
<dbReference type="AlphaFoldDB" id="A0A3B7M0R6"/>
<evidence type="ECO:0000313" key="2">
    <source>
        <dbReference type="Proteomes" id="UP000263753"/>
    </source>
</evidence>
<evidence type="ECO:0000313" key="1">
    <source>
        <dbReference type="EMBL" id="AXY58191.1"/>
    </source>
</evidence>
<reference evidence="2" key="1">
    <citation type="submission" date="2018-09" db="EMBL/GenBank/DDBJ databases">
        <title>The complete genome of Acinetobacter sp. strain WCHAc010005.</title>
        <authorList>
            <person name="Hu Y."/>
            <person name="Long H."/>
            <person name="Feng Y."/>
            <person name="Zong Z."/>
        </authorList>
    </citation>
    <scope>NUCLEOTIDE SEQUENCE [LARGE SCALE GENOMIC DNA]</scope>
    <source>
        <strain evidence="2">WCHAc010005</strain>
    </source>
</reference>
<proteinExistence type="predicted"/>
<dbReference type="KEGG" id="achi:CDG60_17485"/>
<name>A0A3B7M0R6_9GAMM</name>
<protein>
    <submittedName>
        <fullName evidence="1">Uncharacterized protein</fullName>
    </submittedName>
</protein>
<dbReference type="RefSeq" id="WP_087512000.1">
    <property type="nucleotide sequence ID" value="NZ_CP032134.1"/>
</dbReference>
<dbReference type="Proteomes" id="UP000263753">
    <property type="component" value="Chromosome"/>
</dbReference>
<accession>A0A3B7M0R6</accession>
<sequence>MKLQLIPVFELEYSHPEIKFPAFPFTDEEYGNYLDQVYKSNGFIDKFQPVAQGFNLYPVLQTTEKNLLKILKDAIQKNKNSLEGGFALCDVTNGVNPILTHRCCSDFNDIDSWINLAEHKSEGFWIGHPMLCCKINNDQIQFIEEEEEGLEDIYVSFPEFQNAVMQLKQELPKIREYILIVADKYQLDLSKVHQLLKFTLMDQSNT</sequence>